<keyword evidence="7" id="KW-1185">Reference proteome</keyword>
<evidence type="ECO:0000313" key="7">
    <source>
        <dbReference type="Proteomes" id="UP001454086"/>
    </source>
</evidence>
<dbReference type="PROSITE" id="PS51900">
    <property type="entry name" value="CB"/>
    <property type="match status" value="1"/>
</dbReference>
<evidence type="ECO:0000256" key="3">
    <source>
        <dbReference type="PROSITE-ProRule" id="PRU01248"/>
    </source>
</evidence>
<dbReference type="InterPro" id="IPR010998">
    <property type="entry name" value="Integrase_recombinase_N"/>
</dbReference>
<comment type="caution">
    <text evidence="6">The sequence shown here is derived from an EMBL/GenBank/DDBJ whole genome shotgun (WGS) entry which is preliminary data.</text>
</comment>
<organism evidence="6 7">
    <name type="scientific">Enterocloster hominis</name>
    <name type="common">ex Hitch et al. 2024</name>
    <dbReference type="NCBI Taxonomy" id="1917870"/>
    <lineage>
        <taxon>Bacteria</taxon>
        <taxon>Bacillati</taxon>
        <taxon>Bacillota</taxon>
        <taxon>Clostridia</taxon>
        <taxon>Lachnospirales</taxon>
        <taxon>Lachnospiraceae</taxon>
        <taxon>Enterocloster</taxon>
    </lineage>
</organism>
<dbReference type="RefSeq" id="WP_349118009.1">
    <property type="nucleotide sequence ID" value="NZ_JBBMFM010000014.1"/>
</dbReference>
<dbReference type="CDD" id="cd01189">
    <property type="entry name" value="INT_ICEBs1_C_like"/>
    <property type="match status" value="1"/>
</dbReference>
<feature type="domain" description="Core-binding (CB)" evidence="5">
    <location>
        <begin position="75"/>
        <end position="157"/>
    </location>
</feature>
<evidence type="ECO:0000313" key="6">
    <source>
        <dbReference type="EMBL" id="MEQ2424551.1"/>
    </source>
</evidence>
<dbReference type="InterPro" id="IPR044068">
    <property type="entry name" value="CB"/>
</dbReference>
<reference evidence="6 7" key="1">
    <citation type="submission" date="2024-03" db="EMBL/GenBank/DDBJ databases">
        <title>Human intestinal bacterial collection.</title>
        <authorList>
            <person name="Pauvert C."/>
            <person name="Hitch T.C.A."/>
            <person name="Clavel T."/>
        </authorList>
    </citation>
    <scope>NUCLEOTIDE SEQUENCE [LARGE SCALE GENOMIC DNA]</scope>
    <source>
        <strain evidence="6 7">CLA-SR-H021</strain>
    </source>
</reference>
<keyword evidence="2" id="KW-0233">DNA recombination</keyword>
<dbReference type="InterPro" id="IPR002104">
    <property type="entry name" value="Integrase_catalytic"/>
</dbReference>
<dbReference type="PROSITE" id="PS51898">
    <property type="entry name" value="TYR_RECOMBINASE"/>
    <property type="match status" value="1"/>
</dbReference>
<dbReference type="InterPro" id="IPR013762">
    <property type="entry name" value="Integrase-like_cat_sf"/>
</dbReference>
<dbReference type="Proteomes" id="UP001454086">
    <property type="component" value="Unassembled WGS sequence"/>
</dbReference>
<dbReference type="Pfam" id="PF00589">
    <property type="entry name" value="Phage_integrase"/>
    <property type="match status" value="1"/>
</dbReference>
<dbReference type="InterPro" id="IPR011010">
    <property type="entry name" value="DNA_brk_join_enz"/>
</dbReference>
<sequence>MTKKAPKKKKGELPSKNIRVQLYLYTDEKGKRHYKSFVAPSRKEAKEMATRWKLDMKDKPIEQYNEPDEDEDEDITVSQAIERYLSVKKGVLSPSTLRGYIGMQRQYFGGAFGRKRLSELTNPSVQIWISDLASKQLSPKTVRNAYGLLSASLEMFAPDLTLKVKLPQKKRPDLYCPNDNDIKKLLDAIKGTDLEIAVLLAAFGPLRRGEISALTDKNVEGRIIHVRDNMVKGPDNQWYIKQPKTDDSTRDVEMPAFVIDRISGKKGKLVDMNPDYITHRFGRVLKKIDVPHFRFHDLRHYAASIMHAIGVPDQYILQRGGWASDNIMKTVYRNVIDLESVRQNKKINKHFEKLNSM</sequence>
<evidence type="ECO:0000256" key="2">
    <source>
        <dbReference type="ARBA" id="ARBA00023172"/>
    </source>
</evidence>
<gene>
    <name evidence="6" type="ORF">WMQ36_06145</name>
</gene>
<protein>
    <submittedName>
        <fullName evidence="6">Site-specific integrase</fullName>
    </submittedName>
</protein>
<evidence type="ECO:0000256" key="1">
    <source>
        <dbReference type="ARBA" id="ARBA00023125"/>
    </source>
</evidence>
<dbReference type="EMBL" id="JBBMFM010000014">
    <property type="protein sequence ID" value="MEQ2424551.1"/>
    <property type="molecule type" value="Genomic_DNA"/>
</dbReference>
<dbReference type="SUPFAM" id="SSF56349">
    <property type="entry name" value="DNA breaking-rejoining enzymes"/>
    <property type="match status" value="1"/>
</dbReference>
<proteinExistence type="predicted"/>
<dbReference type="Gene3D" id="1.10.150.130">
    <property type="match status" value="1"/>
</dbReference>
<evidence type="ECO:0000259" key="5">
    <source>
        <dbReference type="PROSITE" id="PS51900"/>
    </source>
</evidence>
<evidence type="ECO:0000259" key="4">
    <source>
        <dbReference type="PROSITE" id="PS51898"/>
    </source>
</evidence>
<dbReference type="Gene3D" id="1.10.443.10">
    <property type="entry name" value="Intergrase catalytic core"/>
    <property type="match status" value="1"/>
</dbReference>
<keyword evidence="1 3" id="KW-0238">DNA-binding</keyword>
<name>A0ABV1D2F5_9FIRM</name>
<accession>A0ABV1D2F5</accession>
<feature type="domain" description="Tyr recombinase" evidence="4">
    <location>
        <begin position="170"/>
        <end position="346"/>
    </location>
</feature>